<dbReference type="AlphaFoldDB" id="A0A5B9FSE4"/>
<organism evidence="1 2">
    <name type="scientific">Flavobacterium alkalisoli</name>
    <dbReference type="NCBI Taxonomy" id="2602769"/>
    <lineage>
        <taxon>Bacteria</taxon>
        <taxon>Pseudomonadati</taxon>
        <taxon>Bacteroidota</taxon>
        <taxon>Flavobacteriia</taxon>
        <taxon>Flavobacteriales</taxon>
        <taxon>Flavobacteriaceae</taxon>
        <taxon>Flavobacterium</taxon>
    </lineage>
</organism>
<keyword evidence="2" id="KW-1185">Reference proteome</keyword>
<evidence type="ECO:0000313" key="2">
    <source>
        <dbReference type="Proteomes" id="UP000321222"/>
    </source>
</evidence>
<gene>
    <name evidence="1" type="ORF">FUA48_05895</name>
</gene>
<evidence type="ECO:0000313" key="1">
    <source>
        <dbReference type="EMBL" id="QEE49129.1"/>
    </source>
</evidence>
<dbReference type="KEGG" id="fak:FUA48_05895"/>
<proteinExistence type="predicted"/>
<dbReference type="InterPro" id="IPR036629">
    <property type="entry name" value="YjbJ_sf"/>
</dbReference>
<dbReference type="RefSeq" id="WP_147582684.1">
    <property type="nucleotide sequence ID" value="NZ_CP042831.1"/>
</dbReference>
<sequence>MENSRENSQAVKTSWKEQKAKLKLKFPSLTDSDLHFEEGKKDIMLRRVETKLGKSKEEFSQILTSL</sequence>
<dbReference type="SUPFAM" id="SSF69047">
    <property type="entry name" value="Hypothetical protein YjbJ"/>
    <property type="match status" value="1"/>
</dbReference>
<dbReference type="EMBL" id="CP042831">
    <property type="protein sequence ID" value="QEE49129.1"/>
    <property type="molecule type" value="Genomic_DNA"/>
</dbReference>
<dbReference type="OrthoDB" id="9796058at2"/>
<accession>A0A5B9FSE4</accession>
<dbReference type="Proteomes" id="UP000321222">
    <property type="component" value="Chromosome"/>
</dbReference>
<dbReference type="Gene3D" id="1.10.1470.10">
    <property type="entry name" value="YjbJ"/>
    <property type="match status" value="1"/>
</dbReference>
<reference evidence="1 2" key="1">
    <citation type="submission" date="2019-08" db="EMBL/GenBank/DDBJ databases">
        <title>Flavobacterium alkalisoli sp. nov., isolated from rhizosphere soil of Suaeda salsa.</title>
        <authorList>
            <person name="Sun J.-Q."/>
            <person name="Xu L."/>
        </authorList>
    </citation>
    <scope>NUCLEOTIDE SEQUENCE [LARGE SCALE GENOMIC DNA]</scope>
    <source>
        <strain evidence="1 2">XS-5</strain>
    </source>
</reference>
<name>A0A5B9FSE4_9FLAO</name>
<protein>
    <submittedName>
        <fullName evidence="1">General stress protein CsbD</fullName>
    </submittedName>
</protein>